<gene>
    <name evidence="6" type="primary">gloB</name>
    <name evidence="6" type="ORF">MsAm2_00150</name>
</gene>
<evidence type="ECO:0000256" key="4">
    <source>
        <dbReference type="ARBA" id="ARBA00022833"/>
    </source>
</evidence>
<dbReference type="InterPro" id="IPR051453">
    <property type="entry name" value="MBL_Glyoxalase_II"/>
</dbReference>
<evidence type="ECO:0000313" key="6">
    <source>
        <dbReference type="EMBL" id="WNY26255.1"/>
    </source>
</evidence>
<evidence type="ECO:0000313" key="7">
    <source>
        <dbReference type="Proteomes" id="UP001304970"/>
    </source>
</evidence>
<name>A0AA96ZUY3_9EURY</name>
<keyword evidence="3 6" id="KW-0378">Hydrolase</keyword>
<dbReference type="GO" id="GO:0046872">
    <property type="term" value="F:metal ion binding"/>
    <property type="evidence" value="ECO:0007669"/>
    <property type="project" value="UniProtKB-KW"/>
</dbReference>
<dbReference type="RefSeq" id="WP_338097795.1">
    <property type="nucleotide sequence ID" value="NZ_CP131061.1"/>
</dbReference>
<dbReference type="Gene3D" id="3.60.15.10">
    <property type="entry name" value="Ribonuclease Z/Hydroxyacylglutathione hydrolase-like"/>
    <property type="match status" value="1"/>
</dbReference>
<evidence type="ECO:0000256" key="1">
    <source>
        <dbReference type="ARBA" id="ARBA00001947"/>
    </source>
</evidence>
<dbReference type="InterPro" id="IPR036866">
    <property type="entry name" value="RibonucZ/Hydroxyglut_hydro"/>
</dbReference>
<organism evidence="6 7">
    <name type="scientific">Methanolapillus ohkumae</name>
    <dbReference type="NCBI Taxonomy" id="3028298"/>
    <lineage>
        <taxon>Archaea</taxon>
        <taxon>Methanobacteriati</taxon>
        <taxon>Methanobacteriota</taxon>
        <taxon>Stenosarchaea group</taxon>
        <taxon>Methanomicrobia</taxon>
        <taxon>Methanosarcinales</taxon>
        <taxon>Methanosarcinaceae</taxon>
        <taxon>Methanolapillus</taxon>
    </lineage>
</organism>
<dbReference type="PANTHER" id="PTHR46233:SF3">
    <property type="entry name" value="HYDROXYACYLGLUTATHIONE HYDROLASE GLOC"/>
    <property type="match status" value="1"/>
</dbReference>
<dbReference type="CDD" id="cd06262">
    <property type="entry name" value="metallo-hydrolase-like_MBL-fold"/>
    <property type="match status" value="1"/>
</dbReference>
<evidence type="ECO:0000256" key="2">
    <source>
        <dbReference type="ARBA" id="ARBA00022723"/>
    </source>
</evidence>
<dbReference type="SMART" id="SM00849">
    <property type="entry name" value="Lactamase_B"/>
    <property type="match status" value="1"/>
</dbReference>
<protein>
    <submittedName>
        <fullName evidence="6">Hydroxyacylglutathione hydrolase</fullName>
        <ecNumber evidence="6">3.1.2.6</ecNumber>
    </submittedName>
</protein>
<evidence type="ECO:0000259" key="5">
    <source>
        <dbReference type="SMART" id="SM00849"/>
    </source>
</evidence>
<keyword evidence="4" id="KW-0862">Zinc</keyword>
<dbReference type="Pfam" id="PF00753">
    <property type="entry name" value="Lactamase_B"/>
    <property type="match status" value="1"/>
</dbReference>
<dbReference type="AlphaFoldDB" id="A0AA96ZUY3"/>
<feature type="domain" description="Metallo-beta-lactamase" evidence="5">
    <location>
        <begin position="12"/>
        <end position="193"/>
    </location>
</feature>
<reference evidence="6 7" key="1">
    <citation type="submission" date="2023-07" db="EMBL/GenBank/DDBJ databases">
        <title>Closed genome sequence of Methanosarcinaceae archaeon Am2.</title>
        <authorList>
            <person name="Poehlein A."/>
            <person name="Protasov E."/>
            <person name="Platt K."/>
            <person name="Reeh H."/>
            <person name="Daniel R."/>
            <person name="Brune A."/>
        </authorList>
    </citation>
    <scope>NUCLEOTIDE SEQUENCE [LARGE SCALE GENOMIC DNA]</scope>
    <source>
        <strain evidence="6 7">Am2</strain>
    </source>
</reference>
<proteinExistence type="predicted"/>
<dbReference type="Proteomes" id="UP001304970">
    <property type="component" value="Chromosome"/>
</dbReference>
<dbReference type="EC" id="3.1.2.6" evidence="6"/>
<dbReference type="SUPFAM" id="SSF56281">
    <property type="entry name" value="Metallo-hydrolase/oxidoreductase"/>
    <property type="match status" value="1"/>
</dbReference>
<dbReference type="InterPro" id="IPR001279">
    <property type="entry name" value="Metallo-B-lactamas"/>
</dbReference>
<comment type="cofactor">
    <cofactor evidence="1">
        <name>Zn(2+)</name>
        <dbReference type="ChEBI" id="CHEBI:29105"/>
    </cofactor>
</comment>
<dbReference type="EMBL" id="CP131061">
    <property type="protein sequence ID" value="WNY26255.1"/>
    <property type="molecule type" value="Genomic_DNA"/>
</dbReference>
<dbReference type="GO" id="GO:0004416">
    <property type="term" value="F:hydroxyacylglutathione hydrolase activity"/>
    <property type="evidence" value="ECO:0007669"/>
    <property type="project" value="UniProtKB-EC"/>
</dbReference>
<sequence>MDVLRLVPAYYDSNVYVVNGTVLIDAGMTPDFVMSGLEKLADVSKIELVILTHAHFDHFGAVEAILQKSGAKLGIYETDAPALKSDLLSCSLNFGFRTFPLEPDVLYQEGDKIRIGKGEDGCDEFLEVIFTPGHTSGCMCLYEKNSKSLFSGDTVFSEGGIGRSDFKNSAPEKMSESIQKLAKLDVQCLYPGHGNPTLKNANRSIEKSLKMSLMMNP</sequence>
<dbReference type="PANTHER" id="PTHR46233">
    <property type="entry name" value="HYDROXYACYLGLUTATHIONE HYDROLASE GLOC"/>
    <property type="match status" value="1"/>
</dbReference>
<dbReference type="GeneID" id="89227412"/>
<evidence type="ECO:0000256" key="3">
    <source>
        <dbReference type="ARBA" id="ARBA00022801"/>
    </source>
</evidence>
<keyword evidence="2" id="KW-0479">Metal-binding</keyword>
<accession>A0AA96ZUY3</accession>
<keyword evidence="7" id="KW-1185">Reference proteome</keyword>